<organism evidence="1 2">
    <name type="scientific">Flammeovirga yaeyamensis</name>
    <dbReference type="NCBI Taxonomy" id="367791"/>
    <lineage>
        <taxon>Bacteria</taxon>
        <taxon>Pseudomonadati</taxon>
        <taxon>Bacteroidota</taxon>
        <taxon>Cytophagia</taxon>
        <taxon>Cytophagales</taxon>
        <taxon>Flammeovirgaceae</taxon>
        <taxon>Flammeovirga</taxon>
    </lineage>
</organism>
<dbReference type="EMBL" id="CP076132">
    <property type="protein sequence ID" value="QWG00540.1"/>
    <property type="molecule type" value="Genomic_DNA"/>
</dbReference>
<reference evidence="1 2" key="1">
    <citation type="submission" date="2021-05" db="EMBL/GenBank/DDBJ databases">
        <title>Comparative genomic studies on the polysaccharide-degrading batcterial strains of the Flammeovirga genus.</title>
        <authorList>
            <person name="Zewei F."/>
            <person name="Zheng Z."/>
            <person name="Yu L."/>
            <person name="Ruyue G."/>
            <person name="Yanhong M."/>
            <person name="Yuanyuan C."/>
            <person name="Jingyan G."/>
            <person name="Wenjun H."/>
        </authorList>
    </citation>
    <scope>NUCLEOTIDE SEQUENCE [LARGE SCALE GENOMIC DNA]</scope>
    <source>
        <strain evidence="1 2">NBRC:100898</strain>
    </source>
</reference>
<dbReference type="RefSeq" id="WP_169663067.1">
    <property type="nucleotide sequence ID" value="NZ_CP076132.1"/>
</dbReference>
<accession>A0AAX1MZ37</accession>
<evidence type="ECO:0000313" key="1">
    <source>
        <dbReference type="EMBL" id="QWG00540.1"/>
    </source>
</evidence>
<keyword evidence="2" id="KW-1185">Reference proteome</keyword>
<evidence type="ECO:0000313" key="2">
    <source>
        <dbReference type="Proteomes" id="UP000678679"/>
    </source>
</evidence>
<sequence>MLEQKLTTTEKKDKYSGTDLEVNDKVLDKFDFANQQKEKHKTVANHLIIEGQWFHIVFKPGVHSFIQRQLIPYKFENGQYVASSKKLDLYLLMINITNDGSLFYKAKLEGEDNYVYLKKNIIDNCIKGPHPIARLSILLEEVFVPAFFSDETTLVAKKTTAFSNEGTVLDPKMGEYACEINANTKVHVYEKIGDYAAVKCIGGDVDENKSYLIKWNDLVYDLVEMPPDPSTIRHNIKNSDTIEKIVTKYYKPHDDFNINYFINALLFINNPNRVKKDNPLVGIYLEDDSYWQIIKEKFNLQTGLINIIPGRAIWIPSQAYMEGIYDFLPNVGDFVEDWFKDFEDTGEKLLAQIKKYWVDGIGVNISAYAGGTFGIPRIDRDIKCTVIRNGDTIILKKYNATGVGAEVGVGAGIEFGSKKSAISGGATAGMEMSIMGRLYSLLEFNIPLDAKQLIQWVKNKSSDINPFYLIIQKGVPGFLIDFLDSFKETEEVDPFLRRAVTGILIEGQLGANAKLGAVEAKKNDNSYAGRQKGKDAVAYADDQTIKKLTDSDVDFIRDKTGGLIDRDLLNKRASFFGRILDKIGISLGLFLKLGFSISKEDVYHKERKSKIILTANLAGDYKVPFFTSGAMNKTLGIELNIQEKENGEFDLFKDVAIFLQDGEVEWYDGNSSLYYINLNKDLFIKLVTQFKSLDGILEYVTGIKMNPDSVTKEDILMPTFSRYHINSDKLVKMASFQLEKKLRGINLQRKNKQVMSKDYKSFFPRFSAYFEIDHQKMKDVKFSNFLVKNLTGHDKDDIIKQLWNIFIMDPTANHEFPKELLQKLGETGSDKILDSLKQSFNQFLQQIIEKNAWHFRAEFSVMAALGFDLGAGVKGAIDANGEGKLIWEPSEKIKTKINDELIDYLENIKNSSQLLLFNDENIYETLIQNLTTDLTKK</sequence>
<proteinExistence type="predicted"/>
<dbReference type="Proteomes" id="UP000678679">
    <property type="component" value="Chromosome 1"/>
</dbReference>
<dbReference type="KEGG" id="fya:KMW28_12845"/>
<protein>
    <submittedName>
        <fullName evidence="1">Uncharacterized protein</fullName>
    </submittedName>
</protein>
<dbReference type="AlphaFoldDB" id="A0AAX1MZ37"/>
<name>A0AAX1MZ37_9BACT</name>
<gene>
    <name evidence="1" type="ORF">KMW28_12845</name>
</gene>